<dbReference type="SUPFAM" id="SSF51366">
    <property type="entry name" value="Ribulose-phoshate binding barrel"/>
    <property type="match status" value="1"/>
</dbReference>
<dbReference type="SMART" id="SM00934">
    <property type="entry name" value="OMPdecase"/>
    <property type="match status" value="1"/>
</dbReference>
<dbReference type="RefSeq" id="WP_207704644.1">
    <property type="nucleotide sequence ID" value="NZ_JAFREL020000003.1"/>
</dbReference>
<evidence type="ECO:0000313" key="9">
    <source>
        <dbReference type="EMBL" id="MEO1771635.1"/>
    </source>
</evidence>
<dbReference type="InterPro" id="IPR013785">
    <property type="entry name" value="Aldolase_TIM"/>
</dbReference>
<evidence type="ECO:0000256" key="3">
    <source>
        <dbReference type="ARBA" id="ARBA00006350"/>
    </source>
</evidence>
<evidence type="ECO:0000256" key="6">
    <source>
        <dbReference type="ARBA" id="ARBA00023239"/>
    </source>
</evidence>
<dbReference type="Gene3D" id="3.20.20.70">
    <property type="entry name" value="Aldolase class I"/>
    <property type="match status" value="1"/>
</dbReference>
<comment type="caution">
    <text evidence="9">The sequence shown here is derived from an EMBL/GenBank/DDBJ whole genome shotgun (WGS) entry which is preliminary data.</text>
</comment>
<dbReference type="PANTHER" id="PTHR35039:SF3">
    <property type="entry name" value="3-KETO-L-GULONATE-6-PHOSPHATE DECARBOXYLASE SGBH-RELATED"/>
    <property type="match status" value="1"/>
</dbReference>
<gene>
    <name evidence="9" type="ORF">JZO67_003616</name>
</gene>
<evidence type="ECO:0000256" key="7">
    <source>
        <dbReference type="ARBA" id="ARBA00023277"/>
    </source>
</evidence>
<dbReference type="InterPro" id="IPR017553">
    <property type="entry name" value="3-hexulose-6-phosphate_synth"/>
</dbReference>
<dbReference type="CDD" id="cd04726">
    <property type="entry name" value="KGPDC_HPS"/>
    <property type="match status" value="1"/>
</dbReference>
<accession>A0ABV0EUP5</accession>
<evidence type="ECO:0000313" key="10">
    <source>
        <dbReference type="Proteomes" id="UP000664357"/>
    </source>
</evidence>
<dbReference type="PANTHER" id="PTHR35039">
    <property type="entry name" value="3-KETO-L-GULONATE-6-PHOSPHATE DECARBOXYLASE SGBH-RELATED"/>
    <property type="match status" value="1"/>
</dbReference>
<dbReference type="InterPro" id="IPR041710">
    <property type="entry name" value="HPS/KGPDC"/>
</dbReference>
<comment type="catalytic activity">
    <reaction evidence="1">
        <text>D-ribulose 5-phosphate + formaldehyde = D-arabino-hex-3-ulose 6-phosphate</text>
        <dbReference type="Rhea" id="RHEA:25201"/>
        <dbReference type="ChEBI" id="CHEBI:16842"/>
        <dbReference type="ChEBI" id="CHEBI:58121"/>
        <dbReference type="ChEBI" id="CHEBI:58542"/>
        <dbReference type="EC" id="4.1.2.43"/>
    </reaction>
</comment>
<comment type="similarity">
    <text evidence="3">Belongs to the HPS/KGPDC family. HPS subfamily.</text>
</comment>
<name>A0ABV0EUP5_9ENTE</name>
<keyword evidence="10" id="KW-1185">Reference proteome</keyword>
<evidence type="ECO:0000256" key="5">
    <source>
        <dbReference type="ARBA" id="ARBA00022563"/>
    </source>
</evidence>
<dbReference type="InterPro" id="IPR001754">
    <property type="entry name" value="OMPdeCOase_dom"/>
</dbReference>
<proteinExistence type="inferred from homology"/>
<dbReference type="EMBL" id="JAFREL020000003">
    <property type="protein sequence ID" value="MEO1771635.1"/>
    <property type="molecule type" value="Genomic_DNA"/>
</dbReference>
<dbReference type="InterPro" id="IPR011060">
    <property type="entry name" value="RibuloseP-bd_barrel"/>
</dbReference>
<organism evidence="9 10">
    <name type="scientific">Candidatus Enterococcus ferrettii</name>
    <dbReference type="NCBI Taxonomy" id="2815324"/>
    <lineage>
        <taxon>Bacteria</taxon>
        <taxon>Bacillati</taxon>
        <taxon>Bacillota</taxon>
        <taxon>Bacilli</taxon>
        <taxon>Lactobacillales</taxon>
        <taxon>Enterococcaceae</taxon>
        <taxon>Enterococcus</taxon>
    </lineage>
</organism>
<protein>
    <recommendedName>
        <fullName evidence="4">3-hexulose-6-phosphate synthase</fullName>
        <ecNumber evidence="4">4.1.2.43</ecNumber>
    </recommendedName>
</protein>
<dbReference type="Proteomes" id="UP000664357">
    <property type="component" value="Unassembled WGS sequence"/>
</dbReference>
<sequence>MKLQLAIDELNLEEALVQLEDLVEYVDIVEVGTPFVIDAGREAVRQIKKKFPQLKVLCDAKIMDAGAYEAQLAFDAGAEYVTVLGVTDDLTIKGCVEEANKQGKKIMVDMICVEDLAARVPAVESLGVDVIAVHTGADQQAAGRTPLQDLAEMKKHVKKVKVAVAGGISSHTIYDYLALEPDIVIVGSGILNAKDPIKEARRISEALKKGSDK</sequence>
<keyword evidence="5" id="KW-0554">One-carbon metabolism</keyword>
<dbReference type="Pfam" id="PF00215">
    <property type="entry name" value="OMPdecase"/>
    <property type="match status" value="1"/>
</dbReference>
<evidence type="ECO:0000256" key="2">
    <source>
        <dbReference type="ARBA" id="ARBA00005014"/>
    </source>
</evidence>
<keyword evidence="6" id="KW-0456">Lyase</keyword>
<evidence type="ECO:0000256" key="4">
    <source>
        <dbReference type="ARBA" id="ARBA00012890"/>
    </source>
</evidence>
<dbReference type="NCBIfam" id="TIGR03128">
    <property type="entry name" value="RuMP_HxlA"/>
    <property type="match status" value="1"/>
</dbReference>
<comment type="pathway">
    <text evidence="2">One-carbon metabolism; formaldehyde assimilation via RuMP pathway; D-fructose 6-phosphate from D-ribulose 5-phosphate and formaldehyde: step 1/2.</text>
</comment>
<feature type="domain" description="Orotidine 5'-phosphate decarboxylase" evidence="8">
    <location>
        <begin position="2"/>
        <end position="203"/>
    </location>
</feature>
<evidence type="ECO:0000259" key="8">
    <source>
        <dbReference type="SMART" id="SM00934"/>
    </source>
</evidence>
<reference evidence="9 10" key="1">
    <citation type="submission" date="2024-02" db="EMBL/GenBank/DDBJ databases">
        <title>The Genome Sequence of Enterococcus sp. DIV0159.</title>
        <authorList>
            <person name="Earl A."/>
            <person name="Manson A."/>
            <person name="Gilmore M."/>
            <person name="Sanders J."/>
            <person name="Shea T."/>
            <person name="Howe W."/>
            <person name="Livny J."/>
            <person name="Cuomo C."/>
            <person name="Neafsey D."/>
            <person name="Birren B."/>
        </authorList>
    </citation>
    <scope>NUCLEOTIDE SEQUENCE [LARGE SCALE GENOMIC DNA]</scope>
    <source>
        <strain evidence="9 10">665A</strain>
    </source>
</reference>
<evidence type="ECO:0000256" key="1">
    <source>
        <dbReference type="ARBA" id="ARBA00000718"/>
    </source>
</evidence>
<keyword evidence="7" id="KW-0119">Carbohydrate metabolism</keyword>
<dbReference type="EC" id="4.1.2.43" evidence="4"/>